<evidence type="ECO:0000313" key="2">
    <source>
        <dbReference type="EMBL" id="MPC34994.1"/>
    </source>
</evidence>
<feature type="region of interest" description="Disordered" evidence="1">
    <location>
        <begin position="195"/>
        <end position="215"/>
    </location>
</feature>
<sequence>MDRLDRTNTEVMGSWGGICCVLLVCDGLCWSVLEPPSPLHGAVGVPPSLRAAVGVPPNSHGGNGRASQPPCGSGCASQPLWGSGCASQPLWGSGCASQPLWGSGCASQPLWGSGCASQPLWGSGCASQPLWVAAQCWEQSCTRHSKNFDRIFDTFIVNICWTRAWRVNGGGWRPGRREVESLNNWVVLAKLQPEPHHPHSMPGVRSLASHSALFP</sequence>
<protein>
    <submittedName>
        <fullName evidence="2">Uncharacterized protein</fullName>
    </submittedName>
</protein>
<evidence type="ECO:0000313" key="3">
    <source>
        <dbReference type="Proteomes" id="UP000324222"/>
    </source>
</evidence>
<dbReference type="AlphaFoldDB" id="A0A5B7ERK5"/>
<dbReference type="Proteomes" id="UP000324222">
    <property type="component" value="Unassembled WGS sequence"/>
</dbReference>
<dbReference type="EMBL" id="VSRR010003176">
    <property type="protein sequence ID" value="MPC34994.1"/>
    <property type="molecule type" value="Genomic_DNA"/>
</dbReference>
<keyword evidence="3" id="KW-1185">Reference proteome</keyword>
<organism evidence="2 3">
    <name type="scientific">Portunus trituberculatus</name>
    <name type="common">Swimming crab</name>
    <name type="synonym">Neptunus trituberculatus</name>
    <dbReference type="NCBI Taxonomy" id="210409"/>
    <lineage>
        <taxon>Eukaryota</taxon>
        <taxon>Metazoa</taxon>
        <taxon>Ecdysozoa</taxon>
        <taxon>Arthropoda</taxon>
        <taxon>Crustacea</taxon>
        <taxon>Multicrustacea</taxon>
        <taxon>Malacostraca</taxon>
        <taxon>Eumalacostraca</taxon>
        <taxon>Eucarida</taxon>
        <taxon>Decapoda</taxon>
        <taxon>Pleocyemata</taxon>
        <taxon>Brachyura</taxon>
        <taxon>Eubrachyura</taxon>
        <taxon>Portunoidea</taxon>
        <taxon>Portunidae</taxon>
        <taxon>Portuninae</taxon>
        <taxon>Portunus</taxon>
    </lineage>
</organism>
<reference evidence="2 3" key="1">
    <citation type="submission" date="2019-05" db="EMBL/GenBank/DDBJ databases">
        <title>Another draft genome of Portunus trituberculatus and its Hox gene families provides insights of decapod evolution.</title>
        <authorList>
            <person name="Jeong J.-H."/>
            <person name="Song I."/>
            <person name="Kim S."/>
            <person name="Choi T."/>
            <person name="Kim D."/>
            <person name="Ryu S."/>
            <person name="Kim W."/>
        </authorList>
    </citation>
    <scope>NUCLEOTIDE SEQUENCE [LARGE SCALE GENOMIC DNA]</scope>
    <source>
        <tissue evidence="2">Muscle</tissue>
    </source>
</reference>
<proteinExistence type="predicted"/>
<name>A0A5B7ERK5_PORTR</name>
<gene>
    <name evidence="2" type="ORF">E2C01_028401</name>
</gene>
<comment type="caution">
    <text evidence="2">The sequence shown here is derived from an EMBL/GenBank/DDBJ whole genome shotgun (WGS) entry which is preliminary data.</text>
</comment>
<evidence type="ECO:0000256" key="1">
    <source>
        <dbReference type="SAM" id="MobiDB-lite"/>
    </source>
</evidence>
<accession>A0A5B7ERK5</accession>